<name>A0A1V9EHW4_9BACT</name>
<dbReference type="RefSeq" id="WP_081171434.1">
    <property type="nucleotide sequence ID" value="NZ_LWBP01000254.1"/>
</dbReference>
<accession>A0A1V9EHW4</accession>
<dbReference type="STRING" id="550983.A4R26_09500"/>
<dbReference type="OrthoDB" id="660351at2"/>
<proteinExistence type="predicted"/>
<dbReference type="Proteomes" id="UP000192276">
    <property type="component" value="Unassembled WGS sequence"/>
</dbReference>
<sequence length="149" mass="17306">MNILTRKELSIVSHVITRAQSEIQQQAGIDVVLVPRYSNKRVEDDVRQLFESMCECWNVQLSWVSDKSRANDRPIMRKLLWMAGKKRFPQISYCVLANLTGATDHAGVIKGIRSGYDWLRVQDDKFLKYYGPVRSYLMELEEEQVLSAH</sequence>
<evidence type="ECO:0000313" key="1">
    <source>
        <dbReference type="EMBL" id="OQP45720.1"/>
    </source>
</evidence>
<organism evidence="1 2">
    <name type="scientific">Niastella populi</name>
    <dbReference type="NCBI Taxonomy" id="550983"/>
    <lineage>
        <taxon>Bacteria</taxon>
        <taxon>Pseudomonadati</taxon>
        <taxon>Bacteroidota</taxon>
        <taxon>Chitinophagia</taxon>
        <taxon>Chitinophagales</taxon>
        <taxon>Chitinophagaceae</taxon>
        <taxon>Niastella</taxon>
    </lineage>
</organism>
<keyword evidence="2" id="KW-1185">Reference proteome</keyword>
<protein>
    <submittedName>
        <fullName evidence="1">Uncharacterized protein</fullName>
    </submittedName>
</protein>
<dbReference type="AlphaFoldDB" id="A0A1V9EHW4"/>
<comment type="caution">
    <text evidence="1">The sequence shown here is derived from an EMBL/GenBank/DDBJ whole genome shotgun (WGS) entry which is preliminary data.</text>
</comment>
<evidence type="ECO:0000313" key="2">
    <source>
        <dbReference type="Proteomes" id="UP000192276"/>
    </source>
</evidence>
<reference evidence="2" key="1">
    <citation type="submission" date="2016-04" db="EMBL/GenBank/DDBJ databases">
        <authorList>
            <person name="Chen L."/>
            <person name="Zhuang W."/>
            <person name="Wang G."/>
        </authorList>
    </citation>
    <scope>NUCLEOTIDE SEQUENCE [LARGE SCALE GENOMIC DNA]</scope>
    <source>
        <strain evidence="2">208</strain>
    </source>
</reference>
<dbReference type="EMBL" id="LWBP01000254">
    <property type="protein sequence ID" value="OQP45720.1"/>
    <property type="molecule type" value="Genomic_DNA"/>
</dbReference>
<gene>
    <name evidence="1" type="ORF">A4R26_09500</name>
</gene>